<dbReference type="Proteomes" id="UP000509510">
    <property type="component" value="Chromosome IV"/>
</dbReference>
<reference evidence="3" key="1">
    <citation type="submission" date="2020-06" db="EMBL/GenBank/DDBJ databases">
        <title>A chromosome-scale genome assembly of Talaromyces rugulosus W13939.</title>
        <authorList>
            <person name="Wang B."/>
            <person name="Guo L."/>
            <person name="Ye K."/>
            <person name="Wang L."/>
        </authorList>
    </citation>
    <scope>NUCLEOTIDE SEQUENCE [LARGE SCALE GENOMIC DNA]</scope>
    <source>
        <strain evidence="3">W13939</strain>
    </source>
</reference>
<dbReference type="EMBL" id="CP055901">
    <property type="protein sequence ID" value="QKX61267.1"/>
    <property type="molecule type" value="Genomic_DNA"/>
</dbReference>
<feature type="compositionally biased region" description="Low complexity" evidence="1">
    <location>
        <begin position="183"/>
        <end position="197"/>
    </location>
</feature>
<feature type="compositionally biased region" description="Basic and acidic residues" evidence="1">
    <location>
        <begin position="16"/>
        <end position="26"/>
    </location>
</feature>
<accession>A0A7H8R4Z7</accession>
<protein>
    <submittedName>
        <fullName evidence="2">Uncharacterized protein</fullName>
    </submittedName>
</protein>
<proteinExistence type="predicted"/>
<dbReference type="AlphaFoldDB" id="A0A7H8R4Z7"/>
<evidence type="ECO:0000313" key="2">
    <source>
        <dbReference type="EMBL" id="QKX61267.1"/>
    </source>
</evidence>
<feature type="compositionally biased region" description="Polar residues" evidence="1">
    <location>
        <begin position="110"/>
        <end position="121"/>
    </location>
</feature>
<dbReference type="GeneID" id="55995904"/>
<feature type="compositionally biased region" description="Polar residues" evidence="1">
    <location>
        <begin position="60"/>
        <end position="95"/>
    </location>
</feature>
<dbReference type="RefSeq" id="XP_035347442.1">
    <property type="nucleotide sequence ID" value="XM_035491549.1"/>
</dbReference>
<keyword evidence="3" id="KW-1185">Reference proteome</keyword>
<sequence length="519" mass="57595">MARVKYIKPRPGEATPSDHESTHSDYEDNYTTTAPPSTSSEPKGKEPVRPVMGGYEETRTSTSTFISNTPTFTPLETLLNPATAQRPSQQTQVNATPLEPSASGLLLGAPSNQSFSASTVAASEDKSDTGTSTTVPTGPKRRSRGQGGRRGGSQVSQAPSTTFQEDQTGKGNKRKRQTGATPSQGSQAEGSSSSTAPPKKRPRAKKTIAFAGETSSESSSSAAGKSNFNIFEAIIQHPHLVFHFAISLEIEDLISVYAISKDFHHIINTGLTMVIVAQAMLHAPTSAKVFPFRCYRGLCVSDPRVDMDESRGQSRLVPSFRWLRMVCWREQIAKKITHLMIEEGLYLPWECEEAIKKLWFLMDIPDNQRRLGTVQNTDLWTAADLFYAVMFLVRFDMRCTDPLSTQAQGGMRRLLMAQPSMSVLYRTLERTAMKDSYEVIQGFLRWKYEPHGNGNQPIYGVPRSEIGKLQYEGYGAGGSQVKLQRPDELVLKECIRRDMDVWEVLLEIIVWPATVEAEK</sequence>
<feature type="compositionally biased region" description="Low complexity" evidence="1">
    <location>
        <begin position="31"/>
        <end position="41"/>
    </location>
</feature>
<organism evidence="2 3">
    <name type="scientific">Talaromyces rugulosus</name>
    <name type="common">Penicillium rugulosum</name>
    <dbReference type="NCBI Taxonomy" id="121627"/>
    <lineage>
        <taxon>Eukaryota</taxon>
        <taxon>Fungi</taxon>
        <taxon>Dikarya</taxon>
        <taxon>Ascomycota</taxon>
        <taxon>Pezizomycotina</taxon>
        <taxon>Eurotiomycetes</taxon>
        <taxon>Eurotiomycetidae</taxon>
        <taxon>Eurotiales</taxon>
        <taxon>Trichocomaceae</taxon>
        <taxon>Talaromyces</taxon>
        <taxon>Talaromyces sect. Islandici</taxon>
    </lineage>
</organism>
<dbReference type="KEGG" id="trg:TRUGW13939_08415"/>
<feature type="region of interest" description="Disordered" evidence="1">
    <location>
        <begin position="1"/>
        <end position="205"/>
    </location>
</feature>
<evidence type="ECO:0000313" key="3">
    <source>
        <dbReference type="Proteomes" id="UP000509510"/>
    </source>
</evidence>
<name>A0A7H8R4Z7_TALRU</name>
<evidence type="ECO:0000256" key="1">
    <source>
        <dbReference type="SAM" id="MobiDB-lite"/>
    </source>
</evidence>
<gene>
    <name evidence="2" type="ORF">TRUGW13939_08415</name>
</gene>
<feature type="compositionally biased region" description="Polar residues" evidence="1">
    <location>
        <begin position="158"/>
        <end position="170"/>
    </location>
</feature>
<dbReference type="OrthoDB" id="4966at2759"/>